<dbReference type="PANTHER" id="PTHR43407">
    <property type="entry name" value="GLUTAMINE SYNTHETASE"/>
    <property type="match status" value="1"/>
</dbReference>
<dbReference type="PROSITE" id="PS00180">
    <property type="entry name" value="GLNA_1"/>
    <property type="match status" value="1"/>
</dbReference>
<dbReference type="Pfam" id="PF00120">
    <property type="entry name" value="Gln-synt_C"/>
    <property type="match status" value="1"/>
</dbReference>
<proteinExistence type="inferred from homology"/>
<dbReference type="Gene3D" id="3.10.20.70">
    <property type="entry name" value="Glutamine synthetase, N-terminal domain"/>
    <property type="match status" value="1"/>
</dbReference>
<dbReference type="GO" id="GO:0006542">
    <property type="term" value="P:glutamine biosynthetic process"/>
    <property type="evidence" value="ECO:0007669"/>
    <property type="project" value="InterPro"/>
</dbReference>
<accession>A0A382T2E8</accession>
<dbReference type="GO" id="GO:0019740">
    <property type="term" value="P:nitrogen utilization"/>
    <property type="evidence" value="ECO:0007669"/>
    <property type="project" value="TreeGrafter"/>
</dbReference>
<name>A0A382T2E8_9ZZZZ</name>
<dbReference type="PROSITE" id="PS51987">
    <property type="entry name" value="GS_CATALYTIC"/>
    <property type="match status" value="1"/>
</dbReference>
<evidence type="ECO:0000313" key="4">
    <source>
        <dbReference type="EMBL" id="SVD16350.1"/>
    </source>
</evidence>
<protein>
    <submittedName>
        <fullName evidence="4">Uncharacterized protein</fullName>
    </submittedName>
</protein>
<dbReference type="SUPFAM" id="SSF55931">
    <property type="entry name" value="Glutamine synthetase/guanido kinase"/>
    <property type="match status" value="1"/>
</dbReference>
<dbReference type="PROSITE" id="PS51986">
    <property type="entry name" value="GS_BETA_GRASP"/>
    <property type="match status" value="1"/>
</dbReference>
<dbReference type="Gene3D" id="3.30.590.10">
    <property type="entry name" value="Glutamine synthetase/guanido kinase, catalytic domain"/>
    <property type="match status" value="1"/>
</dbReference>
<dbReference type="SMART" id="SM01230">
    <property type="entry name" value="Gln-synt_C"/>
    <property type="match status" value="1"/>
</dbReference>
<dbReference type="InterPro" id="IPR014746">
    <property type="entry name" value="Gln_synth/guanido_kin_cat_dom"/>
</dbReference>
<feature type="non-terminal residue" evidence="4">
    <location>
        <position position="1"/>
    </location>
</feature>
<dbReference type="InterPro" id="IPR008146">
    <property type="entry name" value="Gln_synth_cat_dom"/>
</dbReference>
<dbReference type="InterPro" id="IPR008147">
    <property type="entry name" value="Gln_synt_N"/>
</dbReference>
<dbReference type="SUPFAM" id="SSF54368">
    <property type="entry name" value="Glutamine synthetase, N-terminal domain"/>
    <property type="match status" value="1"/>
</dbReference>
<feature type="non-terminal residue" evidence="4">
    <location>
        <position position="305"/>
    </location>
</feature>
<dbReference type="Pfam" id="PF03951">
    <property type="entry name" value="Gln-synt_N"/>
    <property type="match status" value="1"/>
</dbReference>
<feature type="domain" description="GS beta-grasp" evidence="2">
    <location>
        <begin position="1"/>
        <end position="76"/>
    </location>
</feature>
<dbReference type="InterPro" id="IPR027302">
    <property type="entry name" value="Gln_synth_N_conserv_site"/>
</dbReference>
<gene>
    <name evidence="4" type="ORF">METZ01_LOCUS369204</name>
</gene>
<evidence type="ECO:0000259" key="3">
    <source>
        <dbReference type="PROSITE" id="PS51987"/>
    </source>
</evidence>
<evidence type="ECO:0000259" key="2">
    <source>
        <dbReference type="PROSITE" id="PS51986"/>
    </source>
</evidence>
<comment type="similarity">
    <text evidence="1">Belongs to the glutamine synthetase family.</text>
</comment>
<reference evidence="4" key="1">
    <citation type="submission" date="2018-05" db="EMBL/GenBank/DDBJ databases">
        <authorList>
            <person name="Lanie J.A."/>
            <person name="Ng W.-L."/>
            <person name="Kazmierczak K.M."/>
            <person name="Andrzejewski T.M."/>
            <person name="Davidsen T.M."/>
            <person name="Wayne K.J."/>
            <person name="Tettelin H."/>
            <person name="Glass J.I."/>
            <person name="Rusch D."/>
            <person name="Podicherti R."/>
            <person name="Tsui H.-C.T."/>
            <person name="Winkler M.E."/>
        </authorList>
    </citation>
    <scope>NUCLEOTIDE SEQUENCE</scope>
</reference>
<dbReference type="PANTHER" id="PTHR43407:SF1">
    <property type="entry name" value="LENGSIN"/>
    <property type="match status" value="1"/>
</dbReference>
<sequence length="305" mass="34037">SLPGRFHHTTISANTFTPDQMQDGLPKLDGSSIVGFTSIDDSDLILKPDPSTFAIIPWMTDKKSARMLCDIYRGAGRGRLETDPRGICQSAEAYLKTQGFDGSFWGPEVEFFVFDKVHWDVLTPYKGQSYSIESNEAPWSQEGTGYPMGLQEGYYPSTPSDTLTEYRNDCVEVLIENFGILCDNHHHEVATAGQCEIDITYDHMANAADSAQTYKYVVRNIAKKYHKIATMMPKPISMDSGSGMHTNVSLWKSGKNTFYDKDDKEELSQAGRYFCGGVMNHSKALTAITNPTTNSYHRLVPGYEA</sequence>
<dbReference type="InterPro" id="IPR036651">
    <property type="entry name" value="Gln_synt_N_sf"/>
</dbReference>
<dbReference type="GO" id="GO:0005737">
    <property type="term" value="C:cytoplasm"/>
    <property type="evidence" value="ECO:0007669"/>
    <property type="project" value="TreeGrafter"/>
</dbReference>
<dbReference type="GO" id="GO:0016020">
    <property type="term" value="C:membrane"/>
    <property type="evidence" value="ECO:0007669"/>
    <property type="project" value="TreeGrafter"/>
</dbReference>
<dbReference type="GO" id="GO:0004356">
    <property type="term" value="F:glutamine synthetase activity"/>
    <property type="evidence" value="ECO:0007669"/>
    <property type="project" value="InterPro"/>
</dbReference>
<dbReference type="AlphaFoldDB" id="A0A382T2E8"/>
<evidence type="ECO:0000256" key="1">
    <source>
        <dbReference type="ARBA" id="ARBA00009897"/>
    </source>
</evidence>
<feature type="domain" description="GS catalytic" evidence="3">
    <location>
        <begin position="84"/>
        <end position="305"/>
    </location>
</feature>
<organism evidence="4">
    <name type="scientific">marine metagenome</name>
    <dbReference type="NCBI Taxonomy" id="408172"/>
    <lineage>
        <taxon>unclassified sequences</taxon>
        <taxon>metagenomes</taxon>
        <taxon>ecological metagenomes</taxon>
    </lineage>
</organism>
<dbReference type="EMBL" id="UINC01133425">
    <property type="protein sequence ID" value="SVD16350.1"/>
    <property type="molecule type" value="Genomic_DNA"/>
</dbReference>